<feature type="compositionally biased region" description="Basic and acidic residues" evidence="15">
    <location>
        <begin position="433"/>
        <end position="442"/>
    </location>
</feature>
<keyword evidence="10" id="KW-0479">Metal-binding</keyword>
<dbReference type="PANTHER" id="PTHR43822:SF9">
    <property type="entry name" value="3-ISOPROPYLMALATE DEHYDRATASE"/>
    <property type="match status" value="1"/>
</dbReference>
<dbReference type="InterPro" id="IPR000573">
    <property type="entry name" value="AconitaseA/IPMdHydase_ssu_swvl"/>
</dbReference>
<dbReference type="AlphaFoldDB" id="A0A2W5QHU2"/>
<evidence type="ECO:0000256" key="8">
    <source>
        <dbReference type="ARBA" id="ARBA00022485"/>
    </source>
</evidence>
<dbReference type="NCBIfam" id="NF002458">
    <property type="entry name" value="PRK01641.1"/>
    <property type="match status" value="1"/>
</dbReference>
<evidence type="ECO:0000256" key="6">
    <source>
        <dbReference type="ARBA" id="ARBA00011998"/>
    </source>
</evidence>
<dbReference type="InterPro" id="IPR015928">
    <property type="entry name" value="Aconitase/3IPM_dehydase_swvl"/>
</dbReference>
<dbReference type="PRINTS" id="PR00415">
    <property type="entry name" value="ACONITASE"/>
</dbReference>
<dbReference type="NCBIfam" id="TIGR00171">
    <property type="entry name" value="leuD"/>
    <property type="match status" value="1"/>
</dbReference>
<evidence type="ECO:0000313" key="18">
    <source>
        <dbReference type="EMBL" id="PZQ76686.1"/>
    </source>
</evidence>
<dbReference type="SUPFAM" id="SSF53732">
    <property type="entry name" value="Aconitase iron-sulfur domain"/>
    <property type="match status" value="1"/>
</dbReference>
<dbReference type="InterPro" id="IPR050067">
    <property type="entry name" value="IPM_dehydratase_rel_enz"/>
</dbReference>
<feature type="region of interest" description="Disordered" evidence="15">
    <location>
        <begin position="279"/>
        <end position="374"/>
    </location>
</feature>
<dbReference type="PANTHER" id="PTHR43822">
    <property type="entry name" value="HOMOACONITASE, MITOCHONDRIAL-RELATED"/>
    <property type="match status" value="1"/>
</dbReference>
<dbReference type="UniPathway" id="UPA00048">
    <property type="reaction ID" value="UER00071"/>
</dbReference>
<evidence type="ECO:0000313" key="19">
    <source>
        <dbReference type="Proteomes" id="UP000249135"/>
    </source>
</evidence>
<sequence length="665" mass="72621">MQPRTLFDKLWDAHVIRELGDGWALLHIDRHLLHDLSGPPALNDVRTRGMALHDPELVFATPDHAVSSQPGRVATTFPLGGKLHAGLKQLTGAMGVQLFDLGEPGQGIVHVMGPEMGIVLPGLTVICGDSHTCTNGGLGAMAFGVGSSESTHALATQTLRQQKPRRMRIRCEGRLAAGVTAKDLALHLIGRLGAAAGVGYAIEFAGPAVEALDVEGRLTLCNLSVELGARFGMVAPDEATIDWLRGRPYAPQGEAFEACRCGVQPRRNHRCRCRRPDDHLGHQPRARHCHRRRGARPGARRHRQRPRGMGRRARLHGPAGQRTDRRHGRGLGVHRLLRQLSPRGPARRRGGGARPARGRGRARLGGAGLRERQACRRGRRAARCLPRRRLRMARARLQHVRGRQRRAGAAAAALGLHFEPQLRRPPGPGRAHPPREPRDGRCRSGHRPHHRREKPGVNHPFTTLTGPAVPLMRPNVDTDVIIRIERLTTLGKTELGPYAFEALRRRPDGSEDADCVLNAPRFRDAPVLLAAENFGCGSSREGAVWALQGIGVRCVIAPSYGDIFWSNCFQNGVLPITLPVAQVQALAAQCEGGAPVTVDLQACTVAAPDGQAIAFTIDPLRREALLHGLDDIGLTLKDDALIRAWQAADRRRRPWAWPTAARPRP</sequence>
<feature type="region of interest" description="Disordered" evidence="15">
    <location>
        <begin position="398"/>
        <end position="469"/>
    </location>
</feature>
<keyword evidence="8" id="KW-0004">4Fe-4S</keyword>
<organism evidence="18 19">
    <name type="scientific">Variovorax paradoxus</name>
    <dbReference type="NCBI Taxonomy" id="34073"/>
    <lineage>
        <taxon>Bacteria</taxon>
        <taxon>Pseudomonadati</taxon>
        <taxon>Pseudomonadota</taxon>
        <taxon>Betaproteobacteria</taxon>
        <taxon>Burkholderiales</taxon>
        <taxon>Comamonadaceae</taxon>
        <taxon>Variovorax</taxon>
    </lineage>
</organism>
<reference evidence="18 19" key="1">
    <citation type="submission" date="2017-08" db="EMBL/GenBank/DDBJ databases">
        <title>Infants hospitalized years apart are colonized by the same room-sourced microbial strains.</title>
        <authorList>
            <person name="Brooks B."/>
            <person name="Olm M.R."/>
            <person name="Firek B.A."/>
            <person name="Baker R."/>
            <person name="Thomas B.C."/>
            <person name="Morowitz M.J."/>
            <person name="Banfield J.F."/>
        </authorList>
    </citation>
    <scope>NUCLEOTIDE SEQUENCE [LARGE SCALE GENOMIC DNA]</scope>
    <source>
        <strain evidence="18">S2_005_003_R2_41</strain>
    </source>
</reference>
<dbReference type="SUPFAM" id="SSF52016">
    <property type="entry name" value="LeuD/IlvD-like"/>
    <property type="match status" value="1"/>
</dbReference>
<dbReference type="Proteomes" id="UP000249135">
    <property type="component" value="Unassembled WGS sequence"/>
</dbReference>
<comment type="function">
    <text evidence="3">Catalyzes the isomerization between 2-isopropylmalate and 3-isopropylmalate, via the formation of 2-isopropylmaleate.</text>
</comment>
<dbReference type="Gene3D" id="3.20.19.10">
    <property type="entry name" value="Aconitase, domain 4"/>
    <property type="match status" value="1"/>
</dbReference>
<dbReference type="Pfam" id="PF00330">
    <property type="entry name" value="Aconitase"/>
    <property type="match status" value="1"/>
</dbReference>
<feature type="domain" description="Aconitase A/isopropylmalate dehydratase small subunit swivel" evidence="17">
    <location>
        <begin position="460"/>
        <end position="579"/>
    </location>
</feature>
<keyword evidence="11" id="KW-0408">Iron</keyword>
<feature type="compositionally biased region" description="Basic residues" evidence="15">
    <location>
        <begin position="443"/>
        <end position="453"/>
    </location>
</feature>
<proteinExistence type="predicted"/>
<evidence type="ECO:0000256" key="15">
    <source>
        <dbReference type="SAM" id="MobiDB-lite"/>
    </source>
</evidence>
<evidence type="ECO:0000256" key="14">
    <source>
        <dbReference type="ARBA" id="ARBA00023304"/>
    </source>
</evidence>
<evidence type="ECO:0000256" key="3">
    <source>
        <dbReference type="ARBA" id="ARBA00002695"/>
    </source>
</evidence>
<dbReference type="EC" id="4.2.1.33" evidence="6"/>
<evidence type="ECO:0000256" key="4">
    <source>
        <dbReference type="ARBA" id="ARBA00004729"/>
    </source>
</evidence>
<dbReference type="CDD" id="cd01577">
    <property type="entry name" value="IPMI_Swivel"/>
    <property type="match status" value="1"/>
</dbReference>
<feature type="domain" description="Aconitase/3-isopropylmalate dehydratase large subunit alpha/beta/alpha" evidence="16">
    <location>
        <begin position="8"/>
        <end position="258"/>
    </location>
</feature>
<dbReference type="GO" id="GO:0009098">
    <property type="term" value="P:L-leucine biosynthetic process"/>
    <property type="evidence" value="ECO:0007669"/>
    <property type="project" value="UniProtKB-UniPathway"/>
</dbReference>
<dbReference type="GO" id="GO:0003861">
    <property type="term" value="F:3-isopropylmalate dehydratase activity"/>
    <property type="evidence" value="ECO:0007669"/>
    <property type="project" value="UniProtKB-EC"/>
</dbReference>
<keyword evidence="12" id="KW-0411">Iron-sulfur</keyword>
<dbReference type="GO" id="GO:0051539">
    <property type="term" value="F:4 iron, 4 sulfur cluster binding"/>
    <property type="evidence" value="ECO:0007669"/>
    <property type="project" value="UniProtKB-KW"/>
</dbReference>
<evidence type="ECO:0000256" key="13">
    <source>
        <dbReference type="ARBA" id="ARBA00023239"/>
    </source>
</evidence>
<comment type="subunit">
    <text evidence="5">Heterodimer of LeuC and LeuD.</text>
</comment>
<gene>
    <name evidence="18" type="primary">leuD</name>
    <name evidence="18" type="ORF">DI563_06450</name>
</gene>
<keyword evidence="13" id="KW-0456">Lyase</keyword>
<evidence type="ECO:0000256" key="2">
    <source>
        <dbReference type="ARBA" id="ARBA00001966"/>
    </source>
</evidence>
<comment type="cofactor">
    <cofactor evidence="2">
        <name>[4Fe-4S] cluster</name>
        <dbReference type="ChEBI" id="CHEBI:49883"/>
    </cofactor>
</comment>
<accession>A0A2W5QHU2</accession>
<evidence type="ECO:0000256" key="11">
    <source>
        <dbReference type="ARBA" id="ARBA00023004"/>
    </source>
</evidence>
<feature type="compositionally biased region" description="Basic residues" evidence="15">
    <location>
        <begin position="282"/>
        <end position="315"/>
    </location>
</feature>
<dbReference type="Gene3D" id="3.30.499.10">
    <property type="entry name" value="Aconitase, domain 3"/>
    <property type="match status" value="1"/>
</dbReference>
<keyword evidence="7" id="KW-0432">Leucine biosynthesis</keyword>
<evidence type="ECO:0000256" key="1">
    <source>
        <dbReference type="ARBA" id="ARBA00000491"/>
    </source>
</evidence>
<dbReference type="Pfam" id="PF00694">
    <property type="entry name" value="Aconitase_C"/>
    <property type="match status" value="1"/>
</dbReference>
<evidence type="ECO:0000256" key="5">
    <source>
        <dbReference type="ARBA" id="ARBA00011271"/>
    </source>
</evidence>
<evidence type="ECO:0000256" key="10">
    <source>
        <dbReference type="ARBA" id="ARBA00022723"/>
    </source>
</evidence>
<dbReference type="InterPro" id="IPR015931">
    <property type="entry name" value="Acnase/IPM_dHydase_lsu_aba_1/3"/>
</dbReference>
<keyword evidence="9" id="KW-0028">Amino-acid biosynthesis</keyword>
<dbReference type="InterPro" id="IPR033940">
    <property type="entry name" value="IPMI_Swivel"/>
</dbReference>
<dbReference type="InterPro" id="IPR004431">
    <property type="entry name" value="3-IsopropMal_deHydase_ssu"/>
</dbReference>
<dbReference type="GO" id="GO:0009316">
    <property type="term" value="C:3-isopropylmalate dehydratase complex"/>
    <property type="evidence" value="ECO:0007669"/>
    <property type="project" value="InterPro"/>
</dbReference>
<comment type="catalytic activity">
    <reaction evidence="1">
        <text>(2R,3S)-3-isopropylmalate = (2S)-2-isopropylmalate</text>
        <dbReference type="Rhea" id="RHEA:32287"/>
        <dbReference type="ChEBI" id="CHEBI:1178"/>
        <dbReference type="ChEBI" id="CHEBI:35121"/>
        <dbReference type="EC" id="4.2.1.33"/>
    </reaction>
</comment>
<keyword evidence="14" id="KW-0100">Branched-chain amino acid biosynthesis</keyword>
<feature type="compositionally biased region" description="Basic residues" evidence="15">
    <location>
        <begin position="345"/>
        <end position="362"/>
    </location>
</feature>
<evidence type="ECO:0000256" key="12">
    <source>
        <dbReference type="ARBA" id="ARBA00023014"/>
    </source>
</evidence>
<evidence type="ECO:0000256" key="7">
    <source>
        <dbReference type="ARBA" id="ARBA00022430"/>
    </source>
</evidence>
<name>A0A2W5QHU2_VARPD</name>
<comment type="caution">
    <text evidence="18">The sequence shown here is derived from an EMBL/GenBank/DDBJ whole genome shotgun (WGS) entry which is preliminary data.</text>
</comment>
<dbReference type="GO" id="GO:0046872">
    <property type="term" value="F:metal ion binding"/>
    <property type="evidence" value="ECO:0007669"/>
    <property type="project" value="UniProtKB-KW"/>
</dbReference>
<dbReference type="InterPro" id="IPR036008">
    <property type="entry name" value="Aconitase_4Fe-4S_dom"/>
</dbReference>
<evidence type="ECO:0000259" key="17">
    <source>
        <dbReference type="Pfam" id="PF00694"/>
    </source>
</evidence>
<protein>
    <recommendedName>
        <fullName evidence="6">3-isopropylmalate dehydratase</fullName>
        <ecNumber evidence="6">4.2.1.33</ecNumber>
    </recommendedName>
</protein>
<dbReference type="EMBL" id="QFPP01000046">
    <property type="protein sequence ID" value="PZQ76686.1"/>
    <property type="molecule type" value="Genomic_DNA"/>
</dbReference>
<comment type="pathway">
    <text evidence="4">Amino-acid biosynthesis; L-leucine biosynthesis; L-leucine from 3-methyl-2-oxobutanoate: step 2/4.</text>
</comment>
<evidence type="ECO:0000256" key="9">
    <source>
        <dbReference type="ARBA" id="ARBA00022605"/>
    </source>
</evidence>
<evidence type="ECO:0000259" key="16">
    <source>
        <dbReference type="Pfam" id="PF00330"/>
    </source>
</evidence>
<dbReference type="InterPro" id="IPR001030">
    <property type="entry name" value="Acoase/IPM_deHydtase_lsu_aba"/>
</dbReference>